<evidence type="ECO:0000313" key="11">
    <source>
        <dbReference type="EMBL" id="CDW52621.1"/>
    </source>
</evidence>
<keyword evidence="10" id="KW-0243">Dynein</keyword>
<evidence type="ECO:0000256" key="5">
    <source>
        <dbReference type="ARBA" id="ARBA00022701"/>
    </source>
</evidence>
<dbReference type="InterPro" id="IPR001372">
    <property type="entry name" value="Dynein_light_chain_typ-1/2"/>
</dbReference>
<dbReference type="GO" id="GO:0007017">
    <property type="term" value="P:microtubule-based process"/>
    <property type="evidence" value="ECO:0007669"/>
    <property type="project" value="InterPro"/>
</dbReference>
<dbReference type="GO" id="GO:0015031">
    <property type="term" value="P:protein transport"/>
    <property type="evidence" value="ECO:0007669"/>
    <property type="project" value="UniProtKB-KW"/>
</dbReference>
<dbReference type="STRING" id="36087.A0A077YXY5"/>
<keyword evidence="7" id="KW-0653">Protein transport</keyword>
<evidence type="ECO:0000256" key="2">
    <source>
        <dbReference type="ARBA" id="ARBA00004245"/>
    </source>
</evidence>
<dbReference type="GO" id="GO:0005634">
    <property type="term" value="C:nucleus"/>
    <property type="evidence" value="ECO:0007669"/>
    <property type="project" value="UniProtKB-SubCell"/>
</dbReference>
<proteinExistence type="inferred from homology"/>
<dbReference type="GO" id="GO:0045505">
    <property type="term" value="F:dynein intermediate chain binding"/>
    <property type="evidence" value="ECO:0007669"/>
    <property type="project" value="TreeGrafter"/>
</dbReference>
<dbReference type="GO" id="GO:0005874">
    <property type="term" value="C:microtubule"/>
    <property type="evidence" value="ECO:0007669"/>
    <property type="project" value="UniProtKB-KW"/>
</dbReference>
<protein>
    <recommendedName>
        <fullName evidence="10">Dynein light chain</fullName>
    </recommendedName>
</protein>
<comment type="similarity">
    <text evidence="10">Belongs to the dynein light chain family.</text>
</comment>
<evidence type="ECO:0000256" key="6">
    <source>
        <dbReference type="ARBA" id="ARBA00022816"/>
    </source>
</evidence>
<evidence type="ECO:0000313" key="12">
    <source>
        <dbReference type="Proteomes" id="UP000030665"/>
    </source>
</evidence>
<dbReference type="SMART" id="SM01375">
    <property type="entry name" value="Dynein_light"/>
    <property type="match status" value="1"/>
</dbReference>
<dbReference type="PANTHER" id="PTHR11886:SF35">
    <property type="entry name" value="DYNEIN LIGHT CHAIN"/>
    <property type="match status" value="1"/>
</dbReference>
<sequence length="117" mass="14108">MGEEVVIRHMEKKLCKEYDRRIRIITAEVHEKMLKVAVRLMCEGLQKKKPINDIAETIVRAFRKAMKHAHWHCVIGKRYGSNVSHEQGYYLYFYVDQLAIMLFRTRERCERDDDYDD</sequence>
<keyword evidence="3" id="KW-0813">Transport</keyword>
<keyword evidence="9" id="KW-0539">Nucleus</keyword>
<dbReference type="InterPro" id="IPR037177">
    <property type="entry name" value="DLC_sf"/>
</dbReference>
<evidence type="ECO:0000256" key="8">
    <source>
        <dbReference type="ARBA" id="ARBA00023212"/>
    </source>
</evidence>
<comment type="subcellular location">
    <subcellularLocation>
        <location evidence="2 10">Cytoplasm</location>
        <location evidence="2 10">Cytoskeleton</location>
    </subcellularLocation>
    <subcellularLocation>
        <location evidence="1">Nucleus</location>
    </subcellularLocation>
</comment>
<evidence type="ECO:0000256" key="9">
    <source>
        <dbReference type="ARBA" id="ARBA00023242"/>
    </source>
</evidence>
<accession>A0A077YXY5</accession>
<evidence type="ECO:0000256" key="4">
    <source>
        <dbReference type="ARBA" id="ARBA00022490"/>
    </source>
</evidence>
<dbReference type="EMBL" id="HG805827">
    <property type="protein sequence ID" value="CDW52621.1"/>
    <property type="molecule type" value="Genomic_DNA"/>
</dbReference>
<keyword evidence="10" id="KW-0505">Motor protein</keyword>
<evidence type="ECO:0000256" key="1">
    <source>
        <dbReference type="ARBA" id="ARBA00004123"/>
    </source>
</evidence>
<evidence type="ECO:0000256" key="10">
    <source>
        <dbReference type="RuleBase" id="RU365010"/>
    </source>
</evidence>
<keyword evidence="8 10" id="KW-0206">Cytoskeleton</keyword>
<dbReference type="SUPFAM" id="SSF54648">
    <property type="entry name" value="DLC"/>
    <property type="match status" value="1"/>
</dbReference>
<dbReference type="Gene3D" id="3.30.740.10">
    <property type="entry name" value="Protein Inhibitor Of Neuronal Nitric Oxide Synthase"/>
    <property type="match status" value="1"/>
</dbReference>
<keyword evidence="6" id="KW-0509">mRNA transport</keyword>
<reference evidence="11" key="1">
    <citation type="submission" date="2014-01" db="EMBL/GenBank/DDBJ databases">
        <authorList>
            <person name="Aslett M."/>
        </authorList>
    </citation>
    <scope>NUCLEOTIDE SEQUENCE</scope>
</reference>
<name>A0A077YXY5_TRITR</name>
<evidence type="ECO:0000256" key="3">
    <source>
        <dbReference type="ARBA" id="ARBA00022448"/>
    </source>
</evidence>
<organism evidence="11 12">
    <name type="scientific">Trichuris trichiura</name>
    <name type="common">Whipworm</name>
    <name type="synonym">Trichocephalus trichiurus</name>
    <dbReference type="NCBI Taxonomy" id="36087"/>
    <lineage>
        <taxon>Eukaryota</taxon>
        <taxon>Metazoa</taxon>
        <taxon>Ecdysozoa</taxon>
        <taxon>Nematoda</taxon>
        <taxon>Enoplea</taxon>
        <taxon>Dorylaimia</taxon>
        <taxon>Trichinellida</taxon>
        <taxon>Trichuridae</taxon>
        <taxon>Trichuris</taxon>
    </lineage>
</organism>
<reference evidence="11" key="2">
    <citation type="submission" date="2014-03" db="EMBL/GenBank/DDBJ databases">
        <title>The whipworm genome and dual-species transcriptomics of an intimate host-pathogen interaction.</title>
        <authorList>
            <person name="Foth B.J."/>
            <person name="Tsai I.J."/>
            <person name="Reid A.J."/>
            <person name="Bancroft A.J."/>
            <person name="Nichol S."/>
            <person name="Tracey A."/>
            <person name="Holroyd N."/>
            <person name="Cotton J.A."/>
            <person name="Stanley E.J."/>
            <person name="Zarowiecki M."/>
            <person name="Liu J.Z."/>
            <person name="Huckvale T."/>
            <person name="Cooper P.J."/>
            <person name="Grencis R.K."/>
            <person name="Berriman M."/>
        </authorList>
    </citation>
    <scope>NUCLEOTIDE SEQUENCE [LARGE SCALE GENOMIC DNA]</scope>
</reference>
<keyword evidence="12" id="KW-1185">Reference proteome</keyword>
<dbReference type="GO" id="GO:0005868">
    <property type="term" value="C:cytoplasmic dynein complex"/>
    <property type="evidence" value="ECO:0007669"/>
    <property type="project" value="TreeGrafter"/>
</dbReference>
<dbReference type="GO" id="GO:0051028">
    <property type="term" value="P:mRNA transport"/>
    <property type="evidence" value="ECO:0007669"/>
    <property type="project" value="UniProtKB-KW"/>
</dbReference>
<dbReference type="PANTHER" id="PTHR11886">
    <property type="entry name" value="DYNEIN LIGHT CHAIN"/>
    <property type="match status" value="1"/>
</dbReference>
<dbReference type="OrthoDB" id="10033309at2759"/>
<evidence type="ECO:0000256" key="7">
    <source>
        <dbReference type="ARBA" id="ARBA00022927"/>
    </source>
</evidence>
<gene>
    <name evidence="11" type="ORF">TTRE_0000088301</name>
</gene>
<keyword evidence="4 10" id="KW-0963">Cytoplasm</keyword>
<keyword evidence="5 10" id="KW-0493">Microtubule</keyword>
<dbReference type="Pfam" id="PF01221">
    <property type="entry name" value="Dynein_light"/>
    <property type="match status" value="1"/>
</dbReference>
<dbReference type="FunFam" id="3.30.740.10:FF:000005">
    <property type="entry name" value="Dynein light chain"/>
    <property type="match status" value="1"/>
</dbReference>
<dbReference type="AlphaFoldDB" id="A0A077YXY5"/>
<dbReference type="Proteomes" id="UP000030665">
    <property type="component" value="Unassembled WGS sequence"/>
</dbReference>